<name>A0A397KX02_BRACM</name>
<dbReference type="Pfam" id="PF13638">
    <property type="entry name" value="PIN_4"/>
    <property type="match status" value="1"/>
</dbReference>
<evidence type="ECO:0000313" key="2">
    <source>
        <dbReference type="EMBL" id="RIA04710.1"/>
    </source>
</evidence>
<dbReference type="SUPFAM" id="SSF50249">
    <property type="entry name" value="Nucleic acid-binding proteins"/>
    <property type="match status" value="2"/>
</dbReference>
<dbReference type="Gene3D" id="2.40.50.690">
    <property type="match status" value="1"/>
</dbReference>
<dbReference type="SUPFAM" id="SSF88723">
    <property type="entry name" value="PIN domain-like"/>
    <property type="match status" value="1"/>
</dbReference>
<proteinExistence type="predicted"/>
<dbReference type="InterPro" id="IPR050180">
    <property type="entry name" value="RNR_Ribonuclease"/>
</dbReference>
<dbReference type="InterPro" id="IPR041505">
    <property type="entry name" value="Dis3_CSD2"/>
</dbReference>
<dbReference type="EMBL" id="KZ865745">
    <property type="protein sequence ID" value="RIA04710.1"/>
    <property type="molecule type" value="Genomic_DNA"/>
</dbReference>
<gene>
    <name evidence="2" type="ORF">BRARA_K01026</name>
</gene>
<dbReference type="Pfam" id="PF17849">
    <property type="entry name" value="OB_Dis3"/>
    <property type="match status" value="1"/>
</dbReference>
<dbReference type="InterPro" id="IPR002716">
    <property type="entry name" value="PIN_dom"/>
</dbReference>
<sequence length="409" mass="46263">MLQSKVFNKETRGGRIQKQVREAYLRVTYTVELSPASLAISSAARLSSPKIIVGDTNVVLHQIDLLENQAIDNVVVLSVVLDEVKNRNRSMYNRIRALCSNQAKQFYVFSNHVHKDTYVQVMERETAHDHNDRAIRVPTLWYQKHLADTSQVLLVTNDRENEEGISAETKAYVKSIGQPELLDLLAQPAAEDVTMEDADDSRPSKRKLHKPMSEITADLDRGIYHQGRVNPFEAYVGSQSIGENIFIYGRSNMNRAYDGDIVAPKKTSGVKMLTLLVYQGRVVGIIRRNWHSYCGLLNQCHYLLELLQNLFDMRIVVAVDSWGCQSQYPSGHYVRPIGKIGDRGTGTEVVLIENDVDYSPFSSPVLSYLPPLHWSVSAEDVSNPVRQDLLHLLLFSVDPPGMYQKRYSA</sequence>
<dbReference type="CDD" id="cd09862">
    <property type="entry name" value="PIN_Rrp44-like"/>
    <property type="match status" value="1"/>
</dbReference>
<reference evidence="2" key="1">
    <citation type="submission" date="2018-06" db="EMBL/GenBank/DDBJ databases">
        <title>WGS assembly of Brassica rapa FPsc.</title>
        <authorList>
            <person name="Bowman J."/>
            <person name="Kohchi T."/>
            <person name="Yamato K."/>
            <person name="Jenkins J."/>
            <person name="Shu S."/>
            <person name="Ishizaki K."/>
            <person name="Yamaoka S."/>
            <person name="Nishihama R."/>
            <person name="Nakamura Y."/>
            <person name="Berger F."/>
            <person name="Adam C."/>
            <person name="Aki S."/>
            <person name="Althoff F."/>
            <person name="Araki T."/>
            <person name="Arteaga-Vazquez M."/>
            <person name="Balasubrmanian S."/>
            <person name="Bauer D."/>
            <person name="Boehm C."/>
            <person name="Briginshaw L."/>
            <person name="Caballero-Perez J."/>
            <person name="Catarino B."/>
            <person name="Chen F."/>
            <person name="Chiyoda S."/>
            <person name="Chovatia M."/>
            <person name="Davies K."/>
            <person name="Delmans M."/>
            <person name="Demura T."/>
            <person name="Dierschke T."/>
            <person name="Dolan L."/>
            <person name="Dorantes-Acosta A."/>
            <person name="Eklund D."/>
            <person name="Florent S."/>
            <person name="Flores-Sandoval E."/>
            <person name="Fujiyama A."/>
            <person name="Fukuzawa H."/>
            <person name="Galik B."/>
            <person name="Grimanelli D."/>
            <person name="Grimwood J."/>
            <person name="Grossniklaus U."/>
            <person name="Hamada T."/>
            <person name="Haseloff J."/>
            <person name="Hetherington A."/>
            <person name="Higo A."/>
            <person name="Hirakawa Y."/>
            <person name="Hundley H."/>
            <person name="Ikeda Y."/>
            <person name="Inoue K."/>
            <person name="Inoue S."/>
            <person name="Ishida S."/>
            <person name="Jia Q."/>
            <person name="Kakita M."/>
            <person name="Kanazawa T."/>
            <person name="Kawai Y."/>
            <person name="Kawashima T."/>
            <person name="Kennedy M."/>
            <person name="Kinose K."/>
            <person name="Kinoshita T."/>
            <person name="Kohara Y."/>
            <person name="Koide E."/>
            <person name="Komatsu K."/>
            <person name="Kopischke S."/>
            <person name="Kubo M."/>
            <person name="Kyozuka J."/>
            <person name="Lagercrantz U."/>
            <person name="Lin S."/>
            <person name="Lindquist E."/>
            <person name="Lipzen A."/>
            <person name="Lu C."/>
            <person name="Luna E."/>
            <person name="Martienssen R."/>
            <person name="Minamino N."/>
            <person name="Mizutani M."/>
            <person name="Mizutani M."/>
            <person name="Mochizuki N."/>
            <person name="Monte I."/>
            <person name="Mosher R."/>
            <person name="Nagasaki H."/>
            <person name="Nakagami H."/>
            <person name="Naramoto S."/>
            <person name="Nishitani K."/>
            <person name="Ohtani M."/>
            <person name="Okamoto T."/>
            <person name="Okumura M."/>
            <person name="Phillips J."/>
            <person name="Pollak B."/>
            <person name="Reinders A."/>
            <person name="Roevekamp M."/>
            <person name="Sano R."/>
            <person name="Sawa S."/>
            <person name="Schmid M."/>
            <person name="Shirakawa M."/>
            <person name="Solano R."/>
            <person name="Spunde A."/>
            <person name="Suetsugu N."/>
            <person name="Sugano S."/>
            <person name="Sugiyama A."/>
            <person name="Sun R."/>
            <person name="Suzuki Y."/>
            <person name="Takenaka M."/>
            <person name="Takezawa D."/>
            <person name="Tomogane H."/>
            <person name="Tsuzuki M."/>
            <person name="Ueda T."/>
            <person name="Umeda M."/>
            <person name="Ward J."/>
            <person name="Watanabe Y."/>
            <person name="Yazaki K."/>
            <person name="Yokoyama R."/>
            <person name="Yoshitake Y."/>
            <person name="Yotsui I."/>
            <person name="Zachgo S."/>
            <person name="Schmutz J."/>
        </authorList>
    </citation>
    <scope>NUCLEOTIDE SEQUENCE [LARGE SCALE GENOMIC DNA]</scope>
</reference>
<protein>
    <recommendedName>
        <fullName evidence="1">PIN domain-containing protein</fullName>
    </recommendedName>
</protein>
<dbReference type="InterPro" id="IPR012340">
    <property type="entry name" value="NA-bd_OB-fold"/>
</dbReference>
<dbReference type="Gene3D" id="3.40.50.1010">
    <property type="entry name" value="5'-nuclease"/>
    <property type="match status" value="1"/>
</dbReference>
<evidence type="ECO:0000259" key="1">
    <source>
        <dbReference type="SMART" id="SM00670"/>
    </source>
</evidence>
<dbReference type="Gene3D" id="2.40.50.700">
    <property type="match status" value="1"/>
</dbReference>
<dbReference type="PANTHER" id="PTHR23355:SF35">
    <property type="entry name" value="EXOSOME COMPLEX EXONUCLEASE RRP44"/>
    <property type="match status" value="1"/>
</dbReference>
<dbReference type="InterPro" id="IPR029060">
    <property type="entry name" value="PIN-like_dom_sf"/>
</dbReference>
<dbReference type="PANTHER" id="PTHR23355">
    <property type="entry name" value="RIBONUCLEASE"/>
    <property type="match status" value="1"/>
</dbReference>
<accession>A0A397KX02</accession>
<feature type="domain" description="PIN" evidence="1">
    <location>
        <begin position="50"/>
        <end position="163"/>
    </location>
</feature>
<dbReference type="Proteomes" id="UP000264353">
    <property type="component" value="Unassembled WGS sequence"/>
</dbReference>
<dbReference type="AlphaFoldDB" id="A0A397KX02"/>
<dbReference type="SMART" id="SM00670">
    <property type="entry name" value="PINc"/>
    <property type="match status" value="1"/>
</dbReference>
<organism evidence="2">
    <name type="scientific">Brassica campestris</name>
    <name type="common">Field mustard</name>
    <dbReference type="NCBI Taxonomy" id="3711"/>
    <lineage>
        <taxon>Eukaryota</taxon>
        <taxon>Viridiplantae</taxon>
        <taxon>Streptophyta</taxon>
        <taxon>Embryophyta</taxon>
        <taxon>Tracheophyta</taxon>
        <taxon>Spermatophyta</taxon>
        <taxon>Magnoliopsida</taxon>
        <taxon>eudicotyledons</taxon>
        <taxon>Gunneridae</taxon>
        <taxon>Pentapetalae</taxon>
        <taxon>rosids</taxon>
        <taxon>malvids</taxon>
        <taxon>Brassicales</taxon>
        <taxon>Brassicaceae</taxon>
        <taxon>Brassiceae</taxon>
        <taxon>Brassica</taxon>
    </lineage>
</organism>